<evidence type="ECO:0000313" key="4">
    <source>
        <dbReference type="EMBL" id="GAG43745.1"/>
    </source>
</evidence>
<keyword evidence="3" id="KW-0406">Ion transport</keyword>
<dbReference type="EMBL" id="BARS01056560">
    <property type="protein sequence ID" value="GAG43745.1"/>
    <property type="molecule type" value="Genomic_DNA"/>
</dbReference>
<reference evidence="4" key="1">
    <citation type="journal article" date="2014" name="Front. Microbiol.">
        <title>High frequency of phylogenetically diverse reductive dehalogenase-homologous genes in deep subseafloor sedimentary metagenomes.</title>
        <authorList>
            <person name="Kawai M."/>
            <person name="Futagami T."/>
            <person name="Toyoda A."/>
            <person name="Takaki Y."/>
            <person name="Nishi S."/>
            <person name="Hori S."/>
            <person name="Arai W."/>
            <person name="Tsubouchi T."/>
            <person name="Morono Y."/>
            <person name="Uchiyama I."/>
            <person name="Ito T."/>
            <person name="Fujiyama A."/>
            <person name="Inagaki F."/>
            <person name="Takami H."/>
        </authorList>
    </citation>
    <scope>NUCLEOTIDE SEQUENCE</scope>
    <source>
        <strain evidence="4">Expedition CK06-06</strain>
    </source>
</reference>
<dbReference type="Gene3D" id="1.10.287.3240">
    <property type="match status" value="1"/>
</dbReference>
<evidence type="ECO:0000256" key="2">
    <source>
        <dbReference type="ARBA" id="ARBA00022448"/>
    </source>
</evidence>
<comment type="similarity">
    <text evidence="1">Belongs to the V-ATPase D subunit family.</text>
</comment>
<dbReference type="AlphaFoldDB" id="X0XKP9"/>
<feature type="non-terminal residue" evidence="4">
    <location>
        <position position="55"/>
    </location>
</feature>
<evidence type="ECO:0000256" key="3">
    <source>
        <dbReference type="ARBA" id="ARBA00023065"/>
    </source>
</evidence>
<name>X0XKP9_9ZZZZ</name>
<protein>
    <recommendedName>
        <fullName evidence="5">V-type ATP synthase subunit D</fullName>
    </recommendedName>
</protein>
<keyword evidence="2" id="KW-0813">Transport</keyword>
<dbReference type="InterPro" id="IPR002699">
    <property type="entry name" value="V_ATPase_D"/>
</dbReference>
<accession>X0XKP9</accession>
<dbReference type="GO" id="GO:0046961">
    <property type="term" value="F:proton-transporting ATPase activity, rotational mechanism"/>
    <property type="evidence" value="ECO:0007669"/>
    <property type="project" value="InterPro"/>
</dbReference>
<evidence type="ECO:0008006" key="5">
    <source>
        <dbReference type="Google" id="ProtNLM"/>
    </source>
</evidence>
<dbReference type="Pfam" id="PF01813">
    <property type="entry name" value="ATP-synt_D"/>
    <property type="match status" value="1"/>
</dbReference>
<sequence length="55" mass="6388">MAIEVKPTRSELMKLKNKIKLAKSGYNLLKKKRDGLILDFFEILKKVKTLRADIV</sequence>
<organism evidence="4">
    <name type="scientific">marine sediment metagenome</name>
    <dbReference type="NCBI Taxonomy" id="412755"/>
    <lineage>
        <taxon>unclassified sequences</taxon>
        <taxon>metagenomes</taxon>
        <taxon>ecological metagenomes</taxon>
    </lineage>
</organism>
<evidence type="ECO:0000256" key="1">
    <source>
        <dbReference type="ARBA" id="ARBA00005850"/>
    </source>
</evidence>
<proteinExistence type="inferred from homology"/>
<gene>
    <name evidence="4" type="ORF">S01H1_83250</name>
</gene>
<comment type="caution">
    <text evidence="4">The sequence shown here is derived from an EMBL/GenBank/DDBJ whole genome shotgun (WGS) entry which is preliminary data.</text>
</comment>